<organism evidence="2 3">
    <name type="scientific">Sinorhizobium psoraleae</name>
    <dbReference type="NCBI Taxonomy" id="520838"/>
    <lineage>
        <taxon>Bacteria</taxon>
        <taxon>Pseudomonadati</taxon>
        <taxon>Pseudomonadota</taxon>
        <taxon>Alphaproteobacteria</taxon>
        <taxon>Hyphomicrobiales</taxon>
        <taxon>Rhizobiaceae</taxon>
        <taxon>Sinorhizobium/Ensifer group</taxon>
        <taxon>Sinorhizobium</taxon>
    </lineage>
</organism>
<feature type="compositionally biased region" description="Basic and acidic residues" evidence="1">
    <location>
        <begin position="25"/>
        <end position="36"/>
    </location>
</feature>
<dbReference type="RefSeq" id="WP_269275414.1">
    <property type="nucleotide sequence ID" value="NZ_JAPVOI010000003.1"/>
</dbReference>
<evidence type="ECO:0008006" key="4">
    <source>
        <dbReference type="Google" id="ProtNLM"/>
    </source>
</evidence>
<gene>
    <name evidence="2" type="ORF">O3W52_03095</name>
</gene>
<dbReference type="Proteomes" id="UP001079430">
    <property type="component" value="Unassembled WGS sequence"/>
</dbReference>
<keyword evidence="3" id="KW-1185">Reference proteome</keyword>
<protein>
    <recommendedName>
        <fullName evidence="4">Terminase small subunit</fullName>
    </recommendedName>
</protein>
<evidence type="ECO:0000256" key="1">
    <source>
        <dbReference type="SAM" id="MobiDB-lite"/>
    </source>
</evidence>
<evidence type="ECO:0000313" key="3">
    <source>
        <dbReference type="Proteomes" id="UP001079430"/>
    </source>
</evidence>
<name>A0ABT4KB57_9HYPH</name>
<reference evidence="2" key="1">
    <citation type="submission" date="2022-10" db="EMBL/GenBank/DDBJ databases">
        <title>Whole genome sequencing of three plant growth promoting bacteria isolated from Vachellia tortilis subsp. raddiana in Morocco.</title>
        <authorList>
            <person name="Hnini M."/>
            <person name="Zouagui R."/>
            <person name="Zouagui H."/>
            <person name="Chemao Elfihri M.-W."/>
            <person name="Ibrahimi A."/>
            <person name="Sbabou L."/>
            <person name="Aurag J."/>
        </authorList>
    </citation>
    <scope>NUCLEOTIDE SEQUENCE</scope>
    <source>
        <strain evidence="2">LMR678</strain>
    </source>
</reference>
<evidence type="ECO:0000313" key="2">
    <source>
        <dbReference type="EMBL" id="MCZ4089083.1"/>
    </source>
</evidence>
<sequence length="155" mass="17793">MRTKTDNDFVPPKNKRGKPRRRAMSAKERAQKTSPEHIEHLKKVGFQKGREKTGGRVATPPEVKEFLGSRTMEAAEFFVNLMNDDTQPIKERRMAAQWILESHIAKAPTQQEIKVDHTYSIADMLVQTNQIAAEEKRKMIDITPKPLAIEEEKDV</sequence>
<feature type="compositionally biased region" description="Basic residues" evidence="1">
    <location>
        <begin position="13"/>
        <end position="24"/>
    </location>
</feature>
<feature type="region of interest" description="Disordered" evidence="1">
    <location>
        <begin position="1"/>
        <end position="36"/>
    </location>
</feature>
<accession>A0ABT4KB57</accession>
<comment type="caution">
    <text evidence="2">The sequence shown here is derived from an EMBL/GenBank/DDBJ whole genome shotgun (WGS) entry which is preliminary data.</text>
</comment>
<dbReference type="EMBL" id="JAPVOI010000003">
    <property type="protein sequence ID" value="MCZ4089083.1"/>
    <property type="molecule type" value="Genomic_DNA"/>
</dbReference>
<proteinExistence type="predicted"/>